<comment type="subcellular location">
    <subcellularLocation>
        <location evidence="1">Cytoplasm</location>
        <location evidence="1">Cytoskeleton</location>
    </subcellularLocation>
</comment>
<dbReference type="SMART" id="SM00028">
    <property type="entry name" value="TPR"/>
    <property type="match status" value="3"/>
</dbReference>
<dbReference type="PANTHER" id="PTHR16056:SF16">
    <property type="entry name" value="REGULATOR OF MICROTUBULE DYNAMICS PROTEIN 1"/>
    <property type="match status" value="1"/>
</dbReference>
<feature type="repeat" description="TPR" evidence="4">
    <location>
        <begin position="175"/>
        <end position="208"/>
    </location>
</feature>
<evidence type="ECO:0000256" key="3">
    <source>
        <dbReference type="ARBA" id="ARBA00023212"/>
    </source>
</evidence>
<evidence type="ECO:0000256" key="1">
    <source>
        <dbReference type="ARBA" id="ARBA00004245"/>
    </source>
</evidence>
<dbReference type="InterPro" id="IPR019734">
    <property type="entry name" value="TPR_rpt"/>
</dbReference>
<dbReference type="PANTHER" id="PTHR16056">
    <property type="entry name" value="REGULATOR OF MICROTUBULE DYNAMICS PROTEIN"/>
    <property type="match status" value="1"/>
</dbReference>
<evidence type="ECO:0000313" key="7">
    <source>
        <dbReference type="WBParaSite" id="ACAC_0000062401-mRNA-1"/>
    </source>
</evidence>
<dbReference type="SUPFAM" id="SSF48452">
    <property type="entry name" value="TPR-like"/>
    <property type="match status" value="1"/>
</dbReference>
<dbReference type="Gene3D" id="1.25.40.10">
    <property type="entry name" value="Tetratricopeptide repeat domain"/>
    <property type="match status" value="1"/>
</dbReference>
<dbReference type="AlphaFoldDB" id="A0A0K0CU01"/>
<name>A0A0K0CU01_ANGCA</name>
<evidence type="ECO:0000256" key="2">
    <source>
        <dbReference type="ARBA" id="ARBA00022490"/>
    </source>
</evidence>
<dbReference type="PROSITE" id="PS50005">
    <property type="entry name" value="TPR"/>
    <property type="match status" value="1"/>
</dbReference>
<dbReference type="GO" id="GO:0005739">
    <property type="term" value="C:mitochondrion"/>
    <property type="evidence" value="ECO:0007669"/>
    <property type="project" value="TreeGrafter"/>
</dbReference>
<dbReference type="GO" id="GO:0005876">
    <property type="term" value="C:spindle microtubule"/>
    <property type="evidence" value="ECO:0007669"/>
    <property type="project" value="TreeGrafter"/>
</dbReference>
<evidence type="ECO:0000313" key="6">
    <source>
        <dbReference type="Proteomes" id="UP000035642"/>
    </source>
</evidence>
<organism evidence="6 7">
    <name type="scientific">Angiostrongylus cantonensis</name>
    <name type="common">Rat lungworm</name>
    <dbReference type="NCBI Taxonomy" id="6313"/>
    <lineage>
        <taxon>Eukaryota</taxon>
        <taxon>Metazoa</taxon>
        <taxon>Ecdysozoa</taxon>
        <taxon>Nematoda</taxon>
        <taxon>Chromadorea</taxon>
        <taxon>Rhabditida</taxon>
        <taxon>Rhabditina</taxon>
        <taxon>Rhabditomorpha</taxon>
        <taxon>Strongyloidea</taxon>
        <taxon>Metastrongylidae</taxon>
        <taxon>Angiostrongylus</taxon>
    </lineage>
</organism>
<dbReference type="WBParaSite" id="ACAC_0000062401-mRNA-1">
    <property type="protein sequence ID" value="ACAC_0000062401-mRNA-1"/>
    <property type="gene ID" value="ACAC_0000062401"/>
</dbReference>
<reference evidence="7" key="2">
    <citation type="submission" date="2017-02" db="UniProtKB">
        <authorList>
            <consortium name="WormBaseParasite"/>
        </authorList>
    </citation>
    <scope>IDENTIFICATION</scope>
</reference>
<evidence type="ECO:0000256" key="4">
    <source>
        <dbReference type="PROSITE-ProRule" id="PRU00339"/>
    </source>
</evidence>
<dbReference type="GO" id="GO:0097431">
    <property type="term" value="C:mitotic spindle pole"/>
    <property type="evidence" value="ECO:0007669"/>
    <property type="project" value="TreeGrafter"/>
</dbReference>
<dbReference type="Proteomes" id="UP000035642">
    <property type="component" value="Unassembled WGS sequence"/>
</dbReference>
<accession>A0A0K0CU01</accession>
<dbReference type="GO" id="GO:0008017">
    <property type="term" value="F:microtubule binding"/>
    <property type="evidence" value="ECO:0007669"/>
    <property type="project" value="TreeGrafter"/>
</dbReference>
<proteinExistence type="predicted"/>
<feature type="signal peptide" evidence="5">
    <location>
        <begin position="1"/>
        <end position="21"/>
    </location>
</feature>
<sequence>MFRRAVCRVLASAAGVQLCATAVCLTDKELAKKPDWYKKDVLELEESLKRLGRHGFINSPSVLQKSYEALKKFSDFSNVEVQWRLARACVEKAGFTKCHKERAHLLHEAVDYAKKALSLEGDNQNAGAHKWYHLDSSILFNFFFFKLQDIERKVDRSADVIKHLEMASKLDKNDAYTVHLLGVTHYNRNNYAEALSLFQKAEQIKEKFSVKNLYYIGLVQQATGKKEEAIKSYIAAYRSPAQNECDLNARFLAKAKLMKLKVKPEDYEVEEY</sequence>
<feature type="chain" id="PRO_5005326416" evidence="5">
    <location>
        <begin position="22"/>
        <end position="272"/>
    </location>
</feature>
<keyword evidence="3" id="KW-0206">Cytoskeleton</keyword>
<reference evidence="6" key="1">
    <citation type="submission" date="2012-09" db="EMBL/GenBank/DDBJ databases">
        <authorList>
            <person name="Martin A.A."/>
        </authorList>
    </citation>
    <scope>NUCLEOTIDE SEQUENCE</scope>
</reference>
<dbReference type="InterPro" id="IPR011990">
    <property type="entry name" value="TPR-like_helical_dom_sf"/>
</dbReference>
<keyword evidence="2" id="KW-0963">Cytoplasm</keyword>
<keyword evidence="5" id="KW-0732">Signal</keyword>
<protein>
    <submittedName>
        <fullName evidence="7">TPR_REGION domain-containing protein</fullName>
    </submittedName>
</protein>
<evidence type="ECO:0000256" key="5">
    <source>
        <dbReference type="SAM" id="SignalP"/>
    </source>
</evidence>
<keyword evidence="6" id="KW-1185">Reference proteome</keyword>
<keyword evidence="4" id="KW-0802">TPR repeat</keyword>